<evidence type="ECO:0000256" key="5">
    <source>
        <dbReference type="ARBA" id="ARBA00022733"/>
    </source>
</evidence>
<keyword evidence="13" id="KW-1185">Reference proteome</keyword>
<evidence type="ECO:0000259" key="11">
    <source>
        <dbReference type="Pfam" id="PF08100"/>
    </source>
</evidence>
<dbReference type="GO" id="GO:0032259">
    <property type="term" value="P:methylation"/>
    <property type="evidence" value="ECO:0007669"/>
    <property type="project" value="UniProtKB-KW"/>
</dbReference>
<dbReference type="InterPro" id="IPR036388">
    <property type="entry name" value="WH-like_DNA-bd_sf"/>
</dbReference>
<dbReference type="InterPro" id="IPR001077">
    <property type="entry name" value="COMT_C"/>
</dbReference>
<dbReference type="EMBL" id="JAQIZT010000014">
    <property type="protein sequence ID" value="KAJ6972638.1"/>
    <property type="molecule type" value="Genomic_DNA"/>
</dbReference>
<dbReference type="InterPro" id="IPR016461">
    <property type="entry name" value="COMT-like"/>
</dbReference>
<dbReference type="SUPFAM" id="SSF53335">
    <property type="entry name" value="S-adenosyl-L-methionine-dependent methyltransferases"/>
    <property type="match status" value="1"/>
</dbReference>
<comment type="catalytic activity">
    <reaction evidence="8">
        <text>(E)-caffeate + S-adenosyl-L-methionine = (E)-ferulate + S-adenosyl-L-homocysteine + H(+)</text>
        <dbReference type="Rhea" id="RHEA:20225"/>
        <dbReference type="ChEBI" id="CHEBI:15378"/>
        <dbReference type="ChEBI" id="CHEBI:29749"/>
        <dbReference type="ChEBI" id="CHEBI:57770"/>
        <dbReference type="ChEBI" id="CHEBI:57856"/>
        <dbReference type="ChEBI" id="CHEBI:59789"/>
        <dbReference type="EC" id="2.1.1.68"/>
    </reaction>
</comment>
<evidence type="ECO:0000256" key="7">
    <source>
        <dbReference type="ARBA" id="ARBA00045231"/>
    </source>
</evidence>
<dbReference type="PROSITE" id="PS51683">
    <property type="entry name" value="SAM_OMT_II"/>
    <property type="match status" value="1"/>
</dbReference>
<dbReference type="Pfam" id="PF00891">
    <property type="entry name" value="Methyltransf_2"/>
    <property type="match status" value="1"/>
</dbReference>
<keyword evidence="2" id="KW-0489">Methyltransferase</keyword>
<organism evidence="12 13">
    <name type="scientific">Populus alba x Populus x berolinensis</name>
    <dbReference type="NCBI Taxonomy" id="444605"/>
    <lineage>
        <taxon>Eukaryota</taxon>
        <taxon>Viridiplantae</taxon>
        <taxon>Streptophyta</taxon>
        <taxon>Embryophyta</taxon>
        <taxon>Tracheophyta</taxon>
        <taxon>Spermatophyta</taxon>
        <taxon>Magnoliopsida</taxon>
        <taxon>eudicotyledons</taxon>
        <taxon>Gunneridae</taxon>
        <taxon>Pentapetalae</taxon>
        <taxon>rosids</taxon>
        <taxon>fabids</taxon>
        <taxon>Malpighiales</taxon>
        <taxon>Salicaceae</taxon>
        <taxon>Saliceae</taxon>
        <taxon>Populus</taxon>
    </lineage>
</organism>
<dbReference type="PIRSF" id="PIRSF005739">
    <property type="entry name" value="O-mtase"/>
    <property type="match status" value="1"/>
</dbReference>
<dbReference type="AlphaFoldDB" id="A0AAD6Q0G0"/>
<evidence type="ECO:0000259" key="10">
    <source>
        <dbReference type="Pfam" id="PF00891"/>
    </source>
</evidence>
<dbReference type="Proteomes" id="UP001164929">
    <property type="component" value="Chromosome 14"/>
</dbReference>
<dbReference type="Gene3D" id="1.10.10.10">
    <property type="entry name" value="Winged helix-like DNA-binding domain superfamily/Winged helix DNA-binding domain"/>
    <property type="match status" value="1"/>
</dbReference>
<proteinExistence type="predicted"/>
<keyword evidence="5" id="KW-0438">Lignin biosynthesis</keyword>
<dbReference type="FunFam" id="1.10.10.10:FF:000357">
    <property type="entry name" value="Caffeic acid 3-O-methyltransferase"/>
    <property type="match status" value="1"/>
</dbReference>
<keyword evidence="3" id="KW-0808">Transferase</keyword>
<evidence type="ECO:0000256" key="9">
    <source>
        <dbReference type="PIRSR" id="PIRSR005739-1"/>
    </source>
</evidence>
<name>A0AAD6Q0G0_9ROSI</name>
<sequence length="380" mass="41758">MVGVHLASGFYLKINQPPPRTNMGSFIESHSGQVDEAKDDDFGYAMQLALSSVLPMTMYSAIQLGIFEIIAKAGPDAKLSASDVAAQLPTKNPGAPMMLDRILRLLASHDVLVCSVDGSERLYSLASVSKHFVRNKDGVSLGPFMALIQDNVFLQSWSQLKDAVLEGGVAFDRVHGAHAFEYPGLDPRFNQVFNTAMYNQTTVVLENMLEAYTGFKNLKQLVEIGGGMGHTIKAIISKYPHIKGINFDLPHVIDHAPPCPGVEHVGGDMFESVPKGDAIFLKWILHDWSDDHCLKLLKNCYEAIPDNGKVIVMESVLSIAAKTSHSARAISQLDVLMMTQNPGGKERTEDEFMALATGAGFRGIKYEAFVCNFWVMEFFK</sequence>
<dbReference type="Pfam" id="PF08100">
    <property type="entry name" value="Dimerisation"/>
    <property type="match status" value="1"/>
</dbReference>
<dbReference type="EC" id="2.1.1.68" evidence="6"/>
<dbReference type="SUPFAM" id="SSF46785">
    <property type="entry name" value="Winged helix' DNA-binding domain"/>
    <property type="match status" value="1"/>
</dbReference>
<dbReference type="FunFam" id="3.40.50.150:FF:000061">
    <property type="entry name" value="Caffeic acid O-methyltransferase"/>
    <property type="match status" value="1"/>
</dbReference>
<evidence type="ECO:0000313" key="12">
    <source>
        <dbReference type="EMBL" id="KAJ6972638.1"/>
    </source>
</evidence>
<dbReference type="GO" id="GO:0047763">
    <property type="term" value="F:caffeate O-methyltransferase activity"/>
    <property type="evidence" value="ECO:0007669"/>
    <property type="project" value="UniProtKB-EC"/>
</dbReference>
<dbReference type="InterPro" id="IPR029063">
    <property type="entry name" value="SAM-dependent_MTases_sf"/>
</dbReference>
<dbReference type="Gene3D" id="3.40.50.150">
    <property type="entry name" value="Vaccinia Virus protein VP39"/>
    <property type="match status" value="1"/>
</dbReference>
<dbReference type="GO" id="GO:0009809">
    <property type="term" value="P:lignin biosynthetic process"/>
    <property type="evidence" value="ECO:0007669"/>
    <property type="project" value="UniProtKB-KW"/>
</dbReference>
<comment type="function">
    <text evidence="7">Catalyzes the conversion of caffeic acid to ferulic acid and of 5-hydroxyferulic acid to sinapic acid. The resulting products may subsequently be converted to the corresponding alcohols that are incorporated into lignins.</text>
</comment>
<dbReference type="InterPro" id="IPR012967">
    <property type="entry name" value="COMT_dimerisation"/>
</dbReference>
<evidence type="ECO:0000256" key="2">
    <source>
        <dbReference type="ARBA" id="ARBA00022603"/>
    </source>
</evidence>
<gene>
    <name evidence="12" type="ORF">NC653_033060</name>
</gene>
<evidence type="ECO:0000256" key="6">
    <source>
        <dbReference type="ARBA" id="ARBA00039011"/>
    </source>
</evidence>
<feature type="domain" description="O-methyltransferase dimerisation" evidence="11">
    <location>
        <begin position="46"/>
        <end position="134"/>
    </location>
</feature>
<feature type="domain" description="O-methyltransferase C-terminal" evidence="10">
    <location>
        <begin position="157"/>
        <end position="362"/>
    </location>
</feature>
<comment type="caution">
    <text evidence="12">The sequence shown here is derived from an EMBL/GenBank/DDBJ whole genome shotgun (WGS) entry which is preliminary data.</text>
</comment>
<dbReference type="PANTHER" id="PTHR11746">
    <property type="entry name" value="O-METHYLTRANSFERASE"/>
    <property type="match status" value="1"/>
</dbReference>
<evidence type="ECO:0000256" key="8">
    <source>
        <dbReference type="ARBA" id="ARBA00051840"/>
    </source>
</evidence>
<dbReference type="InterPro" id="IPR036390">
    <property type="entry name" value="WH_DNA-bd_sf"/>
</dbReference>
<evidence type="ECO:0000256" key="3">
    <source>
        <dbReference type="ARBA" id="ARBA00022679"/>
    </source>
</evidence>
<comment type="pathway">
    <text evidence="1">Aromatic compound metabolism; phenylpropanoid biosynthesis.</text>
</comment>
<evidence type="ECO:0000313" key="13">
    <source>
        <dbReference type="Proteomes" id="UP001164929"/>
    </source>
</evidence>
<feature type="active site" description="Proton acceptor" evidence="9">
    <location>
        <position position="286"/>
    </location>
</feature>
<keyword evidence="4" id="KW-0949">S-adenosyl-L-methionine</keyword>
<evidence type="ECO:0000256" key="1">
    <source>
        <dbReference type="ARBA" id="ARBA00004928"/>
    </source>
</evidence>
<evidence type="ECO:0000256" key="4">
    <source>
        <dbReference type="ARBA" id="ARBA00022691"/>
    </source>
</evidence>
<reference evidence="12" key="1">
    <citation type="journal article" date="2023" name="Mol. Ecol. Resour.">
        <title>Chromosome-level genome assembly of a triploid poplar Populus alba 'Berolinensis'.</title>
        <authorList>
            <person name="Chen S."/>
            <person name="Yu Y."/>
            <person name="Wang X."/>
            <person name="Wang S."/>
            <person name="Zhang T."/>
            <person name="Zhou Y."/>
            <person name="He R."/>
            <person name="Meng N."/>
            <person name="Wang Y."/>
            <person name="Liu W."/>
            <person name="Liu Z."/>
            <person name="Liu J."/>
            <person name="Guo Q."/>
            <person name="Huang H."/>
            <person name="Sederoff R.R."/>
            <person name="Wang G."/>
            <person name="Qu G."/>
            <person name="Chen S."/>
        </authorList>
    </citation>
    <scope>NUCLEOTIDE SEQUENCE</scope>
    <source>
        <strain evidence="12">SC-2020</strain>
    </source>
</reference>
<dbReference type="GO" id="GO:0046983">
    <property type="term" value="F:protein dimerization activity"/>
    <property type="evidence" value="ECO:0007669"/>
    <property type="project" value="InterPro"/>
</dbReference>
<accession>A0AAD6Q0G0</accession>
<protein>
    <recommendedName>
        <fullName evidence="6">caffeate O-methyltransferase</fullName>
        <ecNumber evidence="6">2.1.1.68</ecNumber>
    </recommendedName>
</protein>